<dbReference type="Pfam" id="PF00379">
    <property type="entry name" value="Chitin_bind_4"/>
    <property type="match status" value="1"/>
</dbReference>
<dbReference type="PANTHER" id="PTHR12236:SF75">
    <property type="entry name" value="CUTICULAR PROTEIN 62BB, ISOFORM A"/>
    <property type="match status" value="1"/>
</dbReference>
<dbReference type="EMBL" id="GEMB01000913">
    <property type="protein sequence ID" value="JAS02228.1"/>
    <property type="molecule type" value="Transcribed_RNA"/>
</dbReference>
<dbReference type="GO" id="GO:0042302">
    <property type="term" value="F:structural constituent of cuticle"/>
    <property type="evidence" value="ECO:0007669"/>
    <property type="project" value="UniProtKB-UniRule"/>
</dbReference>
<reference evidence="4" key="1">
    <citation type="submission" date="2016-04" db="EMBL/GenBank/DDBJ databases">
        <authorList>
            <person name="Calderon-Fernandez G.M.Sr."/>
        </authorList>
    </citation>
    <scope>NUCLEOTIDE SEQUENCE</scope>
    <source>
        <strain evidence="4">Int1</strain>
        <tissue evidence="4">Integument</tissue>
    </source>
</reference>
<dbReference type="GO" id="GO:0005615">
    <property type="term" value="C:extracellular space"/>
    <property type="evidence" value="ECO:0007669"/>
    <property type="project" value="TreeGrafter"/>
</dbReference>
<evidence type="ECO:0000313" key="4">
    <source>
        <dbReference type="EMBL" id="JAS02228.1"/>
    </source>
</evidence>
<keyword evidence="3" id="KW-0732">Signal</keyword>
<evidence type="ECO:0000256" key="2">
    <source>
        <dbReference type="PROSITE-ProRule" id="PRU00497"/>
    </source>
</evidence>
<evidence type="ECO:0000256" key="3">
    <source>
        <dbReference type="SAM" id="SignalP"/>
    </source>
</evidence>
<protein>
    <submittedName>
        <fullName evidence="4">Cuticular protein RR-2 motif</fullName>
    </submittedName>
</protein>
<dbReference type="PROSITE" id="PS51155">
    <property type="entry name" value="CHIT_BIND_RR_2"/>
    <property type="match status" value="1"/>
</dbReference>
<dbReference type="AlphaFoldDB" id="A0A161MNV7"/>
<dbReference type="PRINTS" id="PR00947">
    <property type="entry name" value="CUTICLE"/>
</dbReference>
<dbReference type="InterPro" id="IPR000618">
    <property type="entry name" value="Insect_cuticle"/>
</dbReference>
<evidence type="ECO:0000256" key="1">
    <source>
        <dbReference type="ARBA" id="ARBA00022460"/>
    </source>
</evidence>
<feature type="chain" id="PRO_5007824491" evidence="3">
    <location>
        <begin position="20"/>
        <end position="215"/>
    </location>
</feature>
<dbReference type="PANTHER" id="PTHR12236">
    <property type="entry name" value="STRUCTURAL CONTITUENT OF CUTICLE"/>
    <property type="match status" value="1"/>
</dbReference>
<dbReference type="GO" id="GO:0031012">
    <property type="term" value="C:extracellular matrix"/>
    <property type="evidence" value="ECO:0007669"/>
    <property type="project" value="TreeGrafter"/>
</dbReference>
<reference evidence="4" key="2">
    <citation type="journal article" date="2017" name="J. Med. Entomol.">
        <title>Transcriptome Analysis of the Triatoma infestans (Hemiptera: Reduviidae) Integument.</title>
        <authorList>
            <person name="Calderon-Fernandez G.M."/>
            <person name="Moriconi D.E."/>
            <person name="Dulbecco A.B."/>
            <person name="Juarez M.P."/>
        </authorList>
    </citation>
    <scope>NUCLEOTIDE SEQUENCE</scope>
    <source>
        <strain evidence="4">Int1</strain>
        <tissue evidence="4">Integument</tissue>
    </source>
</reference>
<proteinExistence type="predicted"/>
<dbReference type="InterPro" id="IPR051217">
    <property type="entry name" value="Insect_Cuticle_Struc_Prot"/>
</dbReference>
<sequence>NMYFSSVAAFVVLVAVVQAQYYGHHPGYFGYGYGAPLGYGGYAGYGYGHAPIARIAGAPVAPVAPVAVARAPLGVTAHAPLAAVAPRREDAEYDPNPQYTFSYQVEDAVTGDSKAQTESRQGDVVQGSYTLIEPDGSRRTVDYTADPVSGFNAVVRRDGGITSAPVAAAASLPVSAPAPVAVARAPIAAGYRTPINRGPAYIGHPLHAPYGVYAH</sequence>
<dbReference type="InterPro" id="IPR031311">
    <property type="entry name" value="CHIT_BIND_RR_consensus"/>
</dbReference>
<accession>A0A161MNV7</accession>
<name>A0A161MNV7_TRIIF</name>
<feature type="non-terminal residue" evidence="4">
    <location>
        <position position="1"/>
    </location>
</feature>
<feature type="signal peptide" evidence="3">
    <location>
        <begin position="1"/>
        <end position="19"/>
    </location>
</feature>
<dbReference type="PROSITE" id="PS00233">
    <property type="entry name" value="CHIT_BIND_RR_1"/>
    <property type="match status" value="1"/>
</dbReference>
<organism evidence="4">
    <name type="scientific">Triatoma infestans</name>
    <name type="common">Assassin bug</name>
    <dbReference type="NCBI Taxonomy" id="30076"/>
    <lineage>
        <taxon>Eukaryota</taxon>
        <taxon>Metazoa</taxon>
        <taxon>Ecdysozoa</taxon>
        <taxon>Arthropoda</taxon>
        <taxon>Hexapoda</taxon>
        <taxon>Insecta</taxon>
        <taxon>Pterygota</taxon>
        <taxon>Neoptera</taxon>
        <taxon>Paraneoptera</taxon>
        <taxon>Hemiptera</taxon>
        <taxon>Heteroptera</taxon>
        <taxon>Panheteroptera</taxon>
        <taxon>Cimicomorpha</taxon>
        <taxon>Reduviidae</taxon>
        <taxon>Triatominae</taxon>
        <taxon>Triatoma</taxon>
    </lineage>
</organism>
<keyword evidence="1 2" id="KW-0193">Cuticle</keyword>